<comment type="caution">
    <text evidence="1">The sequence shown here is derived from an EMBL/GenBank/DDBJ whole genome shotgun (WGS) entry which is preliminary data.</text>
</comment>
<dbReference type="AlphaFoldDB" id="A0A4Y4BDA0"/>
<organism evidence="1 2">
    <name type="scientific">Microbacterium maritypicum</name>
    <name type="common">Microbacterium liquefaciens</name>
    <dbReference type="NCBI Taxonomy" id="33918"/>
    <lineage>
        <taxon>Bacteria</taxon>
        <taxon>Bacillati</taxon>
        <taxon>Actinomycetota</taxon>
        <taxon>Actinomycetes</taxon>
        <taxon>Micrococcales</taxon>
        <taxon>Microbacteriaceae</taxon>
        <taxon>Microbacterium</taxon>
    </lineage>
</organism>
<accession>A0A4Y4BDA0</accession>
<gene>
    <name evidence="1" type="ORF">MLI01_29120</name>
</gene>
<evidence type="ECO:0000313" key="1">
    <source>
        <dbReference type="EMBL" id="GEC76767.1"/>
    </source>
</evidence>
<dbReference type="RefSeq" id="WP_141387896.1">
    <property type="nucleotide sequence ID" value="NZ_BJNQ01000025.1"/>
</dbReference>
<protein>
    <submittedName>
        <fullName evidence="1">Uncharacterized protein</fullName>
    </submittedName>
</protein>
<sequence>MAKTAVAPEIVDFDPMVYDIMRETATELRGEYIWLSDHAETAAEREAATAAHIALWQDVNGVRGSDLAMIKAKTDEYRSRLRQLRATA</sequence>
<name>A0A4Y4BDA0_MICMQ</name>
<evidence type="ECO:0000313" key="2">
    <source>
        <dbReference type="Proteomes" id="UP000317410"/>
    </source>
</evidence>
<proteinExistence type="predicted"/>
<dbReference type="EMBL" id="BJNQ01000025">
    <property type="protein sequence ID" value="GEC76767.1"/>
    <property type="molecule type" value="Genomic_DNA"/>
</dbReference>
<reference evidence="1 2" key="1">
    <citation type="submission" date="2019-06" db="EMBL/GenBank/DDBJ databases">
        <title>Whole genome shotgun sequence of Microbacterium liquefaciens NBRC 15037.</title>
        <authorList>
            <person name="Hosoyama A."/>
            <person name="Uohara A."/>
            <person name="Ohji S."/>
            <person name="Ichikawa N."/>
        </authorList>
    </citation>
    <scope>NUCLEOTIDE SEQUENCE [LARGE SCALE GENOMIC DNA]</scope>
    <source>
        <strain evidence="1 2">NBRC 15037</strain>
    </source>
</reference>
<dbReference type="Proteomes" id="UP000317410">
    <property type="component" value="Unassembled WGS sequence"/>
</dbReference>